<dbReference type="InterPro" id="IPR036291">
    <property type="entry name" value="NAD(P)-bd_dom_sf"/>
</dbReference>
<dbReference type="InterPro" id="IPR003821">
    <property type="entry name" value="DXP_reductoisomerase"/>
</dbReference>
<evidence type="ECO:0000256" key="6">
    <source>
        <dbReference type="ARBA" id="ARBA00023211"/>
    </source>
</evidence>
<feature type="binding site" evidence="9">
    <location>
        <position position="42"/>
    </location>
    <ligand>
        <name>NADPH</name>
        <dbReference type="ChEBI" id="CHEBI:57783"/>
    </ligand>
</feature>
<dbReference type="Pfam" id="PF13288">
    <property type="entry name" value="DXPR_C"/>
    <property type="match status" value="1"/>
</dbReference>
<evidence type="ECO:0000259" key="10">
    <source>
        <dbReference type="Pfam" id="PF02670"/>
    </source>
</evidence>
<reference evidence="13" key="2">
    <citation type="journal article" date="2021" name="PeerJ">
        <title>Extensive microbial diversity within the chicken gut microbiome revealed by metagenomics and culture.</title>
        <authorList>
            <person name="Gilroy R."/>
            <person name="Ravi A."/>
            <person name="Getino M."/>
            <person name="Pursley I."/>
            <person name="Horton D.L."/>
            <person name="Alikhan N.F."/>
            <person name="Baker D."/>
            <person name="Gharbi K."/>
            <person name="Hall N."/>
            <person name="Watson M."/>
            <person name="Adriaenssens E.M."/>
            <person name="Foster-Nyarko E."/>
            <person name="Jarju S."/>
            <person name="Secka A."/>
            <person name="Antonio M."/>
            <person name="Oren A."/>
            <person name="Chaudhuri R.R."/>
            <person name="La Ragione R."/>
            <person name="Hildebrand F."/>
            <person name="Pallen M.J."/>
        </authorList>
    </citation>
    <scope>NUCLEOTIDE SEQUENCE</scope>
    <source>
        <strain evidence="13">10406</strain>
    </source>
</reference>
<dbReference type="Pfam" id="PF08436">
    <property type="entry name" value="DXP_redisom_C"/>
    <property type="match status" value="1"/>
</dbReference>
<feature type="binding site" evidence="9">
    <location>
        <position position="214"/>
    </location>
    <ligand>
        <name>1-deoxy-D-xylulose 5-phosphate</name>
        <dbReference type="ChEBI" id="CHEBI:57792"/>
    </ligand>
</feature>
<feature type="domain" description="1-deoxy-D-xylulose 5-phosphate reductoisomerase C-terminal" evidence="11">
    <location>
        <begin position="148"/>
        <end position="231"/>
    </location>
</feature>
<keyword evidence="7 9" id="KW-0414">Isoprene biosynthesis</keyword>
<dbReference type="EC" id="1.1.1.267" evidence="9"/>
<dbReference type="Pfam" id="PF02670">
    <property type="entry name" value="DXP_reductoisom"/>
    <property type="match status" value="1"/>
</dbReference>
<feature type="binding site" evidence="9">
    <location>
        <position position="178"/>
    </location>
    <ligand>
        <name>1-deoxy-D-xylulose 5-phosphate</name>
        <dbReference type="ChEBI" id="CHEBI:57792"/>
    </ligand>
</feature>
<feature type="domain" description="1-deoxy-D-xylulose 5-phosphate reductoisomerase N-terminal" evidence="10">
    <location>
        <begin position="8"/>
        <end position="134"/>
    </location>
</feature>
<feature type="binding site" evidence="9">
    <location>
        <position position="154"/>
    </location>
    <ligand>
        <name>Mn(2+)</name>
        <dbReference type="ChEBI" id="CHEBI:29035"/>
    </ligand>
</feature>
<evidence type="ECO:0000313" key="14">
    <source>
        <dbReference type="Proteomes" id="UP000886857"/>
    </source>
</evidence>
<comment type="caution">
    <text evidence="13">The sequence shown here is derived from an EMBL/GenBank/DDBJ whole genome shotgun (WGS) entry which is preliminary data.</text>
</comment>
<feature type="binding site" evidence="9">
    <location>
        <position position="219"/>
    </location>
    <ligand>
        <name>1-deoxy-D-xylulose 5-phosphate</name>
        <dbReference type="ChEBI" id="CHEBI:57792"/>
    </ligand>
</feature>
<feature type="binding site" evidence="9">
    <location>
        <position position="127"/>
    </location>
    <ligand>
        <name>1-deoxy-D-xylulose 5-phosphate</name>
        <dbReference type="ChEBI" id="CHEBI:57792"/>
    </ligand>
</feature>
<feature type="binding site" evidence="9">
    <location>
        <position position="223"/>
    </location>
    <ligand>
        <name>1-deoxy-D-xylulose 5-phosphate</name>
        <dbReference type="ChEBI" id="CHEBI:57792"/>
    </ligand>
</feature>
<evidence type="ECO:0000259" key="12">
    <source>
        <dbReference type="Pfam" id="PF13288"/>
    </source>
</evidence>
<comment type="function">
    <text evidence="9">Catalyzes the NADPH-dependent rearrangement and reduction of 1-deoxy-D-xylulose-5-phosphate (DXP) to 2-C-methyl-D-erythritol 4-phosphate (MEP).</text>
</comment>
<evidence type="ECO:0000256" key="8">
    <source>
        <dbReference type="ARBA" id="ARBA00048543"/>
    </source>
</evidence>
<feature type="binding site" evidence="9">
    <location>
        <position position="16"/>
    </location>
    <ligand>
        <name>NADPH</name>
        <dbReference type="ChEBI" id="CHEBI:57783"/>
    </ligand>
</feature>
<feature type="binding site" evidence="9">
    <location>
        <position position="220"/>
    </location>
    <ligand>
        <name>1-deoxy-D-xylulose 5-phosphate</name>
        <dbReference type="ChEBI" id="CHEBI:57792"/>
    </ligand>
</feature>
<gene>
    <name evidence="9" type="primary">dxr</name>
    <name evidence="13" type="ORF">IAC73_06500</name>
</gene>
<evidence type="ECO:0000256" key="3">
    <source>
        <dbReference type="ARBA" id="ARBA00022723"/>
    </source>
</evidence>
<evidence type="ECO:0000256" key="9">
    <source>
        <dbReference type="HAMAP-Rule" id="MF_00183"/>
    </source>
</evidence>
<reference evidence="13" key="1">
    <citation type="submission" date="2020-10" db="EMBL/GenBank/DDBJ databases">
        <authorList>
            <person name="Gilroy R."/>
        </authorList>
    </citation>
    <scope>NUCLEOTIDE SEQUENCE</scope>
    <source>
        <strain evidence="13">10406</strain>
    </source>
</reference>
<feature type="binding site" evidence="9">
    <location>
        <position position="223"/>
    </location>
    <ligand>
        <name>Mn(2+)</name>
        <dbReference type="ChEBI" id="CHEBI:29035"/>
    </ligand>
</feature>
<sequence>MSDKHKSVVVLGSTGSVGRQVLAVIDKHPDKFRVVGLSAFTNEQLLREQIEKYSPERYYFPSGGVEVQTTLFDFLDDDKFTSRCARSLEELASYPADITVSAVSGIAGLWAAVAVLERGGTLAIANKESIVCAGRHLKALEKKHGGKIIPLDTEHSAIMQCLAGEDKKSVASVVLTASGGALRDIPVDRLPKMTAKEALSHPVWNMGKKITIDSATLFNKGLEVIEAMHLFSLPAEKIKVLMHRESVVHGMAEFTDGSVKALLSRPDMALAIETALFYPAKGSAAVPPLDLASYGTLNFDAPDLTRYPCLGIALKAAKESDGVRIALSAADEVVVDSFLRGKLKFGDIAVILGKVFDKFRKTGDVELKDIFGIDAAARKYVYSMGVK</sequence>
<feature type="binding site" evidence="9">
    <location>
        <position position="201"/>
    </location>
    <ligand>
        <name>1-deoxy-D-xylulose 5-phosphate</name>
        <dbReference type="ChEBI" id="CHEBI:57792"/>
    </ligand>
</feature>
<keyword evidence="6 9" id="KW-0464">Manganese</keyword>
<dbReference type="InterPro" id="IPR013644">
    <property type="entry name" value="DXP_reductoisomerase_C"/>
</dbReference>
<accession>A0A9D1NBG9</accession>
<organism evidence="13 14">
    <name type="scientific">Candidatus Limadaptatus stercoripullorum</name>
    <dbReference type="NCBI Taxonomy" id="2840846"/>
    <lineage>
        <taxon>Bacteria</taxon>
        <taxon>Bacillati</taxon>
        <taxon>Bacillota</taxon>
        <taxon>Clostridia</taxon>
        <taxon>Eubacteriales</taxon>
        <taxon>Candidatus Limadaptatus</taxon>
    </lineage>
</organism>
<protein>
    <recommendedName>
        <fullName evidence="9">1-deoxy-D-xylulose 5-phosphate reductoisomerase</fullName>
        <shortName evidence="9">DXP reductoisomerase</shortName>
        <ecNumber evidence="9">1.1.1.267</ecNumber>
    </recommendedName>
    <alternativeName>
        <fullName evidence="9">1-deoxyxylulose-5-phosphate reductoisomerase</fullName>
    </alternativeName>
    <alternativeName>
        <fullName evidence="9">2-C-methyl-D-erythritol 4-phosphate synthase</fullName>
    </alternativeName>
</protein>
<evidence type="ECO:0000256" key="7">
    <source>
        <dbReference type="ARBA" id="ARBA00023229"/>
    </source>
</evidence>
<dbReference type="InterPro" id="IPR036169">
    <property type="entry name" value="DXPR_C_sf"/>
</dbReference>
<comment type="cofactor">
    <cofactor evidence="9">
        <name>Mg(2+)</name>
        <dbReference type="ChEBI" id="CHEBI:18420"/>
    </cofactor>
    <cofactor evidence="9">
        <name>Mn(2+)</name>
        <dbReference type="ChEBI" id="CHEBI:29035"/>
    </cofactor>
</comment>
<feature type="binding site" evidence="9">
    <location>
        <position position="128"/>
    </location>
    <ligand>
        <name>NADPH</name>
        <dbReference type="ChEBI" id="CHEBI:57783"/>
    </ligand>
</feature>
<dbReference type="EMBL" id="DVOE01000095">
    <property type="protein sequence ID" value="HIU99475.1"/>
    <property type="molecule type" value="Genomic_DNA"/>
</dbReference>
<comment type="catalytic activity">
    <reaction evidence="8">
        <text>2-C-methyl-D-erythritol 4-phosphate + NADP(+) = 1-deoxy-D-xylulose 5-phosphate + NADPH + H(+)</text>
        <dbReference type="Rhea" id="RHEA:13717"/>
        <dbReference type="ChEBI" id="CHEBI:15378"/>
        <dbReference type="ChEBI" id="CHEBI:57783"/>
        <dbReference type="ChEBI" id="CHEBI:57792"/>
        <dbReference type="ChEBI" id="CHEBI:58262"/>
        <dbReference type="ChEBI" id="CHEBI:58349"/>
        <dbReference type="EC" id="1.1.1.267"/>
    </reaction>
    <physiologicalReaction direction="right-to-left" evidence="8">
        <dbReference type="Rhea" id="RHEA:13719"/>
    </physiologicalReaction>
</comment>
<keyword evidence="3 9" id="KW-0479">Metal-binding</keyword>
<keyword evidence="5 9" id="KW-0560">Oxidoreductase</keyword>
<feature type="binding site" evidence="9">
    <location>
        <position position="17"/>
    </location>
    <ligand>
        <name>NADPH</name>
        <dbReference type="ChEBI" id="CHEBI:57783"/>
    </ligand>
</feature>
<feature type="domain" description="DXP reductoisomerase C-terminal" evidence="12">
    <location>
        <begin position="263"/>
        <end position="380"/>
    </location>
</feature>
<evidence type="ECO:0000256" key="4">
    <source>
        <dbReference type="ARBA" id="ARBA00022857"/>
    </source>
</evidence>
<evidence type="ECO:0000313" key="13">
    <source>
        <dbReference type="EMBL" id="HIU99475.1"/>
    </source>
</evidence>
<dbReference type="HAMAP" id="MF_00183">
    <property type="entry name" value="DXP_reductoisom"/>
    <property type="match status" value="1"/>
</dbReference>
<dbReference type="GO" id="GO:0070402">
    <property type="term" value="F:NADPH binding"/>
    <property type="evidence" value="ECO:0007669"/>
    <property type="project" value="InterPro"/>
</dbReference>
<dbReference type="PANTHER" id="PTHR30525">
    <property type="entry name" value="1-DEOXY-D-XYLULOSE 5-PHOSPHATE REDUCTOISOMERASE"/>
    <property type="match status" value="1"/>
</dbReference>
<name>A0A9D1NBG9_9FIRM</name>
<dbReference type="PANTHER" id="PTHR30525:SF0">
    <property type="entry name" value="1-DEOXY-D-XYLULOSE 5-PHOSPHATE REDUCTOISOMERASE, CHLOROPLASTIC"/>
    <property type="match status" value="1"/>
</dbReference>
<dbReference type="SUPFAM" id="SSF51735">
    <property type="entry name" value="NAD(P)-binding Rossmann-fold domains"/>
    <property type="match status" value="1"/>
</dbReference>
<dbReference type="InterPro" id="IPR026877">
    <property type="entry name" value="DXPR_C"/>
</dbReference>
<keyword evidence="9" id="KW-0460">Magnesium</keyword>
<comment type="pathway">
    <text evidence="1 9">Isoprenoid biosynthesis; isopentenyl diphosphate biosynthesis via DXP pathway; isopentenyl diphosphate from 1-deoxy-D-xylulose 5-phosphate: step 1/6.</text>
</comment>
<feature type="binding site" evidence="9">
    <location>
        <position position="152"/>
    </location>
    <ligand>
        <name>Mn(2+)</name>
        <dbReference type="ChEBI" id="CHEBI:29035"/>
    </ligand>
</feature>
<comment type="similarity">
    <text evidence="2 9">Belongs to the DXR family.</text>
</comment>
<dbReference type="SUPFAM" id="SSF55347">
    <property type="entry name" value="Glyceraldehyde-3-phosphate dehydrogenase-like, C-terminal domain"/>
    <property type="match status" value="1"/>
</dbReference>
<dbReference type="Proteomes" id="UP000886857">
    <property type="component" value="Unassembled WGS sequence"/>
</dbReference>
<dbReference type="SUPFAM" id="SSF69055">
    <property type="entry name" value="1-deoxy-D-xylulose-5-phosphate reductoisomerase, C-terminal domain"/>
    <property type="match status" value="1"/>
</dbReference>
<keyword evidence="4 9" id="KW-0521">NADP</keyword>
<dbReference type="PIRSF" id="PIRSF006205">
    <property type="entry name" value="Dxp_reductismrs"/>
    <property type="match status" value="1"/>
</dbReference>
<dbReference type="GO" id="GO:0051484">
    <property type="term" value="P:isopentenyl diphosphate biosynthetic process, methylerythritol 4-phosphate pathway involved in terpenoid biosynthetic process"/>
    <property type="evidence" value="ECO:0007669"/>
    <property type="project" value="TreeGrafter"/>
</dbReference>
<evidence type="ECO:0000256" key="2">
    <source>
        <dbReference type="ARBA" id="ARBA00006825"/>
    </source>
</evidence>
<feature type="binding site" evidence="9">
    <location>
        <position position="14"/>
    </location>
    <ligand>
        <name>NADPH</name>
        <dbReference type="ChEBI" id="CHEBI:57783"/>
    </ligand>
</feature>
<dbReference type="Gene3D" id="3.40.50.720">
    <property type="entry name" value="NAD(P)-binding Rossmann-like Domain"/>
    <property type="match status" value="1"/>
</dbReference>
<dbReference type="InterPro" id="IPR013512">
    <property type="entry name" value="DXP_reductoisomerase_N"/>
</dbReference>
<evidence type="ECO:0000256" key="5">
    <source>
        <dbReference type="ARBA" id="ARBA00023002"/>
    </source>
</evidence>
<comment type="caution">
    <text evidence="9">Lacks conserved residue(s) required for the propagation of feature annotation.</text>
</comment>
<evidence type="ECO:0000256" key="1">
    <source>
        <dbReference type="ARBA" id="ARBA00005094"/>
    </source>
</evidence>
<feature type="binding site" evidence="9">
    <location>
        <position position="15"/>
    </location>
    <ligand>
        <name>NADPH</name>
        <dbReference type="ChEBI" id="CHEBI:57783"/>
    </ligand>
</feature>
<feature type="binding site" evidence="9">
    <location>
        <position position="126"/>
    </location>
    <ligand>
        <name>NADPH</name>
        <dbReference type="ChEBI" id="CHEBI:57783"/>
    </ligand>
</feature>
<proteinExistence type="inferred from homology"/>
<dbReference type="GO" id="GO:0030145">
    <property type="term" value="F:manganese ion binding"/>
    <property type="evidence" value="ECO:0007669"/>
    <property type="project" value="TreeGrafter"/>
</dbReference>
<feature type="binding site" evidence="9">
    <location>
        <position position="207"/>
    </location>
    <ligand>
        <name>NADPH</name>
        <dbReference type="ChEBI" id="CHEBI:57783"/>
    </ligand>
</feature>
<dbReference type="AlphaFoldDB" id="A0A9D1NBG9"/>
<dbReference type="Gene3D" id="1.10.1740.10">
    <property type="match status" value="1"/>
</dbReference>
<feature type="binding site" evidence="9">
    <location>
        <position position="154"/>
    </location>
    <ligand>
        <name>1-deoxy-D-xylulose 5-phosphate</name>
        <dbReference type="ChEBI" id="CHEBI:57792"/>
    </ligand>
</feature>
<dbReference type="NCBIfam" id="TIGR00243">
    <property type="entry name" value="Dxr"/>
    <property type="match status" value="1"/>
</dbReference>
<evidence type="ECO:0000259" key="11">
    <source>
        <dbReference type="Pfam" id="PF08436"/>
    </source>
</evidence>
<dbReference type="GO" id="GO:0030604">
    <property type="term" value="F:1-deoxy-D-xylulose-5-phosphate reductoisomerase activity"/>
    <property type="evidence" value="ECO:0007669"/>
    <property type="project" value="UniProtKB-UniRule"/>
</dbReference>